<evidence type="ECO:0008006" key="8">
    <source>
        <dbReference type="Google" id="ProtNLM"/>
    </source>
</evidence>
<evidence type="ECO:0000256" key="2">
    <source>
        <dbReference type="ARBA" id="ARBA00022475"/>
    </source>
</evidence>
<evidence type="ECO:0000256" key="6">
    <source>
        <dbReference type="SAM" id="Phobius"/>
    </source>
</evidence>
<dbReference type="GO" id="GO:0005886">
    <property type="term" value="C:plasma membrane"/>
    <property type="evidence" value="ECO:0007669"/>
    <property type="project" value="UniProtKB-SubCell"/>
</dbReference>
<name>A0A381UW71_9ZZZZ</name>
<sequence length="146" mass="16870">MRLFASFHKVLLSLKNADFIGLFLVRLYLSYVFWQAGMGKMNNLSRFSEWLSTLNIPFSEIMTWIVIITEAGGAFLLLIGLFVRWVTIPMLFIMFTAVFTVHFNNGWSQENNGIEMAATYSLFLFILLLSGPGRYLSLDYWVKSEK</sequence>
<reference evidence="7" key="1">
    <citation type="submission" date="2018-05" db="EMBL/GenBank/DDBJ databases">
        <authorList>
            <person name="Lanie J.A."/>
            <person name="Ng W.-L."/>
            <person name="Kazmierczak K.M."/>
            <person name="Andrzejewski T.M."/>
            <person name="Davidsen T.M."/>
            <person name="Wayne K.J."/>
            <person name="Tettelin H."/>
            <person name="Glass J.I."/>
            <person name="Rusch D."/>
            <person name="Podicherti R."/>
            <person name="Tsui H.-C.T."/>
            <person name="Winkler M.E."/>
        </authorList>
    </citation>
    <scope>NUCLEOTIDE SEQUENCE</scope>
</reference>
<organism evidence="7">
    <name type="scientific">marine metagenome</name>
    <dbReference type="NCBI Taxonomy" id="408172"/>
    <lineage>
        <taxon>unclassified sequences</taxon>
        <taxon>metagenomes</taxon>
        <taxon>ecological metagenomes</taxon>
    </lineage>
</organism>
<keyword evidence="4 6" id="KW-1133">Transmembrane helix</keyword>
<dbReference type="Pfam" id="PF07681">
    <property type="entry name" value="DoxX"/>
    <property type="match status" value="1"/>
</dbReference>
<feature type="transmembrane region" description="Helical" evidence="6">
    <location>
        <begin position="117"/>
        <end position="136"/>
    </location>
</feature>
<comment type="subcellular location">
    <subcellularLocation>
        <location evidence="1">Cell membrane</location>
        <topology evidence="1">Multi-pass membrane protein</topology>
    </subcellularLocation>
</comment>
<accession>A0A381UW71</accession>
<keyword evidence="2" id="KW-1003">Cell membrane</keyword>
<evidence type="ECO:0000256" key="5">
    <source>
        <dbReference type="ARBA" id="ARBA00023136"/>
    </source>
</evidence>
<dbReference type="EMBL" id="UINC01007180">
    <property type="protein sequence ID" value="SVA31858.1"/>
    <property type="molecule type" value="Genomic_DNA"/>
</dbReference>
<evidence type="ECO:0000313" key="7">
    <source>
        <dbReference type="EMBL" id="SVA31858.1"/>
    </source>
</evidence>
<evidence type="ECO:0000256" key="1">
    <source>
        <dbReference type="ARBA" id="ARBA00004651"/>
    </source>
</evidence>
<feature type="transmembrane region" description="Helical" evidence="6">
    <location>
        <begin position="12"/>
        <end position="34"/>
    </location>
</feature>
<dbReference type="PANTHER" id="PTHR33452:SF19">
    <property type="entry name" value="DOXX FAMILY PROTEIN"/>
    <property type="match status" value="1"/>
</dbReference>
<feature type="transmembrane region" description="Helical" evidence="6">
    <location>
        <begin position="85"/>
        <end position="105"/>
    </location>
</feature>
<gene>
    <name evidence="7" type="ORF">METZ01_LOCUS84712</name>
</gene>
<dbReference type="AlphaFoldDB" id="A0A381UW71"/>
<keyword evidence="3 6" id="KW-0812">Transmembrane</keyword>
<protein>
    <recommendedName>
        <fullName evidence="8">DoxX family protein</fullName>
    </recommendedName>
</protein>
<dbReference type="InterPro" id="IPR032808">
    <property type="entry name" value="DoxX"/>
</dbReference>
<feature type="transmembrane region" description="Helical" evidence="6">
    <location>
        <begin position="54"/>
        <end position="78"/>
    </location>
</feature>
<evidence type="ECO:0000256" key="3">
    <source>
        <dbReference type="ARBA" id="ARBA00022692"/>
    </source>
</evidence>
<keyword evidence="5 6" id="KW-0472">Membrane</keyword>
<evidence type="ECO:0000256" key="4">
    <source>
        <dbReference type="ARBA" id="ARBA00022989"/>
    </source>
</evidence>
<dbReference type="InterPro" id="IPR051907">
    <property type="entry name" value="DoxX-like_oxidoreductase"/>
</dbReference>
<dbReference type="PANTHER" id="PTHR33452">
    <property type="entry name" value="OXIDOREDUCTASE CATD-RELATED"/>
    <property type="match status" value="1"/>
</dbReference>
<proteinExistence type="predicted"/>